<evidence type="ECO:0008006" key="3">
    <source>
        <dbReference type="Google" id="ProtNLM"/>
    </source>
</evidence>
<protein>
    <recommendedName>
        <fullName evidence="3">ASCH domain-containing protein</fullName>
    </recommendedName>
</protein>
<gene>
    <name evidence="1" type="ORF">V3I05_07750</name>
</gene>
<reference evidence="1 2" key="1">
    <citation type="submission" date="2024-02" db="EMBL/GenBank/DDBJ databases">
        <title>Genome and pathogenicity analysis of Helicobacter mastomyrinus isolated from mice.</title>
        <authorList>
            <person name="Zhu L."/>
        </authorList>
    </citation>
    <scope>NUCLEOTIDE SEQUENCE [LARGE SCALE GENOMIC DNA]</scope>
    <source>
        <strain evidence="1 2">Hm-17</strain>
    </source>
</reference>
<evidence type="ECO:0000313" key="2">
    <source>
        <dbReference type="Proteomes" id="UP001434737"/>
    </source>
</evidence>
<dbReference type="RefSeq" id="WP_343353222.1">
    <property type="nucleotide sequence ID" value="NZ_CP145316.1"/>
</dbReference>
<dbReference type="Gene3D" id="2.30.130.30">
    <property type="entry name" value="Hypothetical protein"/>
    <property type="match status" value="1"/>
</dbReference>
<evidence type="ECO:0000313" key="1">
    <source>
        <dbReference type="EMBL" id="XAM17573.1"/>
    </source>
</evidence>
<dbReference type="Proteomes" id="UP001434737">
    <property type="component" value="Chromosome"/>
</dbReference>
<organism evidence="1 2">
    <name type="scientific">Helicobacter mastomyrinus</name>
    <dbReference type="NCBI Taxonomy" id="287948"/>
    <lineage>
        <taxon>Bacteria</taxon>
        <taxon>Pseudomonadati</taxon>
        <taxon>Campylobacterota</taxon>
        <taxon>Epsilonproteobacteria</taxon>
        <taxon>Campylobacterales</taxon>
        <taxon>Helicobacteraceae</taxon>
        <taxon>Helicobacter</taxon>
    </lineage>
</organism>
<sequence length="106" mass="12694">MAFIEKKLSIHLKKEWFDAIKNGSKLYEIRPCTPYWAKRLSKEYDIIVFALGYPKKGDWEKIIHKTFESSSKVSKQEIFKLITSEEKVFIQKVFPDTQHFYLIAFR</sequence>
<dbReference type="EMBL" id="CP145316">
    <property type="protein sequence ID" value="XAM17573.1"/>
    <property type="molecule type" value="Genomic_DNA"/>
</dbReference>
<proteinExistence type="predicted"/>
<name>A0ABZ3F385_9HELI</name>
<accession>A0ABZ3F385</accession>
<keyword evidence="2" id="KW-1185">Reference proteome</keyword>